<reference evidence="3" key="1">
    <citation type="submission" date="2022-11" db="UniProtKB">
        <authorList>
            <consortium name="WormBaseParasite"/>
        </authorList>
    </citation>
    <scope>IDENTIFICATION</scope>
</reference>
<dbReference type="PANTHER" id="PTHR38612:SF1">
    <property type="entry name" value="PROTEIN CBG06620"/>
    <property type="match status" value="1"/>
</dbReference>
<evidence type="ECO:0000313" key="3">
    <source>
        <dbReference type="WBParaSite" id="jg14942"/>
    </source>
</evidence>
<organism evidence="2 3">
    <name type="scientific">Ditylenchus dipsaci</name>
    <dbReference type="NCBI Taxonomy" id="166011"/>
    <lineage>
        <taxon>Eukaryota</taxon>
        <taxon>Metazoa</taxon>
        <taxon>Ecdysozoa</taxon>
        <taxon>Nematoda</taxon>
        <taxon>Chromadorea</taxon>
        <taxon>Rhabditida</taxon>
        <taxon>Tylenchina</taxon>
        <taxon>Tylenchomorpha</taxon>
        <taxon>Sphaerularioidea</taxon>
        <taxon>Anguinidae</taxon>
        <taxon>Anguininae</taxon>
        <taxon>Ditylenchus</taxon>
    </lineage>
</organism>
<dbReference type="InterPro" id="IPR035161">
    <property type="entry name" value="DUF5332"/>
</dbReference>
<dbReference type="Proteomes" id="UP000887574">
    <property type="component" value="Unplaced"/>
</dbReference>
<protein>
    <submittedName>
        <fullName evidence="3">Secreted protein</fullName>
    </submittedName>
</protein>
<dbReference type="Pfam" id="PF17266">
    <property type="entry name" value="DUF5332"/>
    <property type="match status" value="1"/>
</dbReference>
<proteinExistence type="predicted"/>
<feature type="chain" id="PRO_5037724244" evidence="1">
    <location>
        <begin position="40"/>
        <end position="176"/>
    </location>
</feature>
<sequence length="176" mass="20093">MRDLRFYWRRSSYSTRTKSFNTVVILLLLSLQHLYLCEAALSEAALALNAKCRDLLSCTIKKGCVQMDSLQTSFDNATISQKLYNDLDRDIDYGCIFTSGCLDECNRCPLCQTSKQQLVDVLSGNRRDAHGHCYEMFKAIVSSKFEQQFQQTGKTPSIGIEAEKEIKQIVELLLRK</sequence>
<accession>A0A915D2R4</accession>
<evidence type="ECO:0000256" key="1">
    <source>
        <dbReference type="SAM" id="SignalP"/>
    </source>
</evidence>
<evidence type="ECO:0000313" key="2">
    <source>
        <dbReference type="Proteomes" id="UP000887574"/>
    </source>
</evidence>
<dbReference type="WBParaSite" id="jg14942">
    <property type="protein sequence ID" value="jg14942"/>
    <property type="gene ID" value="jg14942"/>
</dbReference>
<name>A0A915D2R4_9BILA</name>
<feature type="signal peptide" evidence="1">
    <location>
        <begin position="1"/>
        <end position="39"/>
    </location>
</feature>
<dbReference type="AlphaFoldDB" id="A0A915D2R4"/>
<keyword evidence="2" id="KW-1185">Reference proteome</keyword>
<dbReference type="PANTHER" id="PTHR38612">
    <property type="entry name" value="PROTEIN DCT-5-RELATED"/>
    <property type="match status" value="1"/>
</dbReference>
<keyword evidence="1" id="KW-0732">Signal</keyword>